<dbReference type="GO" id="GO:0006511">
    <property type="term" value="P:ubiquitin-dependent protein catabolic process"/>
    <property type="evidence" value="ECO:0007669"/>
    <property type="project" value="UniProtKB-UniRule"/>
</dbReference>
<organism evidence="9">
    <name type="scientific">Aceria tosichella</name>
    <name type="common">wheat curl mite</name>
    <dbReference type="NCBI Taxonomy" id="561515"/>
    <lineage>
        <taxon>Eukaryota</taxon>
        <taxon>Metazoa</taxon>
        <taxon>Ecdysozoa</taxon>
        <taxon>Arthropoda</taxon>
        <taxon>Chelicerata</taxon>
        <taxon>Arachnida</taxon>
        <taxon>Acari</taxon>
        <taxon>Acariformes</taxon>
        <taxon>Trombidiformes</taxon>
        <taxon>Prostigmata</taxon>
        <taxon>Eupodina</taxon>
        <taxon>Eriophyoidea</taxon>
        <taxon>Eriophyidae</taxon>
        <taxon>Eriophyinae</taxon>
        <taxon>Aceriini</taxon>
        <taxon>Aceria</taxon>
    </lineage>
</organism>
<evidence type="ECO:0000259" key="8">
    <source>
        <dbReference type="PROSITE" id="PS50918"/>
    </source>
</evidence>
<evidence type="ECO:0000256" key="5">
    <source>
        <dbReference type="RuleBase" id="RU367115"/>
    </source>
</evidence>
<feature type="domain" description="RING-type" evidence="7">
    <location>
        <begin position="13"/>
        <end position="52"/>
    </location>
</feature>
<dbReference type="GO" id="GO:0072572">
    <property type="term" value="F:poly-ADP-D-ribose binding"/>
    <property type="evidence" value="ECO:0007669"/>
    <property type="project" value="UniProtKB-UniRule"/>
</dbReference>
<dbReference type="InterPro" id="IPR017907">
    <property type="entry name" value="Znf_RING_CS"/>
</dbReference>
<comment type="function">
    <text evidence="5">E3 ubiquitin-protein ligase that specifically binds poly-ADP-ribosylated proteins and mediates their ubiquitination and subsequent degradation.</text>
</comment>
<dbReference type="UniPathway" id="UPA00143"/>
<evidence type="ECO:0000256" key="2">
    <source>
        <dbReference type="ARBA" id="ARBA00022771"/>
    </source>
</evidence>
<evidence type="ECO:0000256" key="1">
    <source>
        <dbReference type="ARBA" id="ARBA00022723"/>
    </source>
</evidence>
<dbReference type="GO" id="GO:0016055">
    <property type="term" value="P:Wnt signaling pathway"/>
    <property type="evidence" value="ECO:0007669"/>
    <property type="project" value="InterPro"/>
</dbReference>
<comment type="PTM">
    <text evidence="5">Ubiquitinated; autoubiquitinated.</text>
</comment>
<dbReference type="EC" id="2.3.2.27" evidence="5"/>
<proteinExistence type="predicted"/>
<comment type="catalytic activity">
    <reaction evidence="5">
        <text>S-ubiquitinyl-[E2 ubiquitin-conjugating enzyme]-L-cysteine + [acceptor protein]-L-lysine = [E2 ubiquitin-conjugating enzyme]-L-cysteine + N(6)-ubiquitinyl-[acceptor protein]-L-lysine.</text>
        <dbReference type="EC" id="2.3.2.27"/>
    </reaction>
</comment>
<gene>
    <name evidence="9" type="primary">RNF146A</name>
    <name evidence="9" type="ORF">g.21202</name>
</gene>
<protein>
    <recommendedName>
        <fullName evidence="5">E3 ubiquitin-protein ligase</fullName>
        <ecNumber evidence="5">2.3.2.27</ecNumber>
    </recommendedName>
</protein>
<dbReference type="Gene3D" id="3.30.720.50">
    <property type="match status" value="1"/>
</dbReference>
<dbReference type="SMART" id="SM00678">
    <property type="entry name" value="WWE"/>
    <property type="match status" value="1"/>
</dbReference>
<dbReference type="Gene3D" id="3.30.40.10">
    <property type="entry name" value="Zinc/RING finger domain, C3HC4 (zinc finger)"/>
    <property type="match status" value="1"/>
</dbReference>
<dbReference type="GO" id="GO:0008270">
    <property type="term" value="F:zinc ion binding"/>
    <property type="evidence" value="ECO:0007669"/>
    <property type="project" value="UniProtKB-UniRule"/>
</dbReference>
<dbReference type="InterPro" id="IPR004170">
    <property type="entry name" value="WWE_dom"/>
</dbReference>
<dbReference type="GO" id="GO:0061630">
    <property type="term" value="F:ubiquitin protein ligase activity"/>
    <property type="evidence" value="ECO:0007669"/>
    <property type="project" value="UniProtKB-UniRule"/>
</dbReference>
<comment type="subcellular location">
    <subcellularLocation>
        <location evidence="5">Cytoplasm</location>
        <location evidence="5">Cytosol</location>
    </subcellularLocation>
</comment>
<dbReference type="PROSITE" id="PS00518">
    <property type="entry name" value="ZF_RING_1"/>
    <property type="match status" value="1"/>
</dbReference>
<dbReference type="GO" id="GO:0051865">
    <property type="term" value="P:protein autoubiquitination"/>
    <property type="evidence" value="ECO:0007669"/>
    <property type="project" value="UniProtKB-UniRule"/>
</dbReference>
<evidence type="ECO:0000313" key="9">
    <source>
        <dbReference type="EMBL" id="MDE49460.1"/>
    </source>
</evidence>
<dbReference type="GO" id="GO:0005634">
    <property type="term" value="C:nucleus"/>
    <property type="evidence" value="ECO:0007669"/>
    <property type="project" value="TreeGrafter"/>
</dbReference>
<keyword evidence="5" id="KW-0808">Transferase</keyword>
<dbReference type="SUPFAM" id="SSF57850">
    <property type="entry name" value="RING/U-box"/>
    <property type="match status" value="1"/>
</dbReference>
<accession>A0A6G1SHS2</accession>
<dbReference type="PROSITE" id="PS50918">
    <property type="entry name" value="WWE"/>
    <property type="match status" value="1"/>
</dbReference>
<dbReference type="PROSITE" id="PS50089">
    <property type="entry name" value="ZF_RING_2"/>
    <property type="match status" value="1"/>
</dbReference>
<dbReference type="PANTHER" id="PTHR13417">
    <property type="entry name" value="E3 UBIQUITIN-PROTEIN LIGASE RNF146"/>
    <property type="match status" value="1"/>
</dbReference>
<dbReference type="InterPro" id="IPR013083">
    <property type="entry name" value="Znf_RING/FYVE/PHD"/>
</dbReference>
<name>A0A6G1SHS2_9ACAR</name>
<evidence type="ECO:0000256" key="4">
    <source>
        <dbReference type="PROSITE-ProRule" id="PRU00175"/>
    </source>
</evidence>
<reference evidence="9" key="1">
    <citation type="submission" date="2018-10" db="EMBL/GenBank/DDBJ databases">
        <title>Transcriptome assembly of Aceria tosichella (Wheat curl mite) Type 2.</title>
        <authorList>
            <person name="Scully E.D."/>
            <person name="Geib S.M."/>
            <person name="Palmer N.A."/>
            <person name="Gupta A.K."/>
            <person name="Sarath G."/>
            <person name="Tatineni S."/>
        </authorList>
    </citation>
    <scope>NUCLEOTIDE SEQUENCE</scope>
    <source>
        <strain evidence="9">LincolnNE</strain>
    </source>
</reference>
<evidence type="ECO:0000256" key="6">
    <source>
        <dbReference type="SAM" id="MobiDB-lite"/>
    </source>
</evidence>
<keyword evidence="3 5" id="KW-0862">Zinc</keyword>
<feature type="domain" description="WWE" evidence="8">
    <location>
        <begin position="65"/>
        <end position="148"/>
    </location>
</feature>
<keyword evidence="5" id="KW-0833">Ubl conjugation pathway</keyword>
<dbReference type="InterPro" id="IPR033509">
    <property type="entry name" value="RNF146"/>
</dbReference>
<sequence length="196" mass="22553">MDIDQQEQPLPMCAICHSDPPVNAIRLNCGHVFCYLCIKNASETTCACALCRREIGNEFNFQEHEILGTVKAPTSRDGHYWFYEGFRGWWLYDPETNNELEEAYRRGATRMEKFIAGSDYVIDLTQMLQVRKQVDVNDIPGRPRRICRAKLDLNNILGMAGLKGKDFEDMLQMMRESDQQNETNSNNNGSSIMKTE</sequence>
<feature type="region of interest" description="Disordered" evidence="6">
    <location>
        <begin position="176"/>
        <end position="196"/>
    </location>
</feature>
<keyword evidence="1 5" id="KW-0479">Metal-binding</keyword>
<dbReference type="InterPro" id="IPR037197">
    <property type="entry name" value="WWE_dom_sf"/>
</dbReference>
<keyword evidence="2 4" id="KW-0863">Zinc-finger</keyword>
<evidence type="ECO:0000256" key="3">
    <source>
        <dbReference type="ARBA" id="ARBA00022833"/>
    </source>
</evidence>
<dbReference type="SUPFAM" id="SSF117839">
    <property type="entry name" value="WWE domain"/>
    <property type="match status" value="1"/>
</dbReference>
<keyword evidence="5" id="KW-0963">Cytoplasm</keyword>
<dbReference type="SMART" id="SM00184">
    <property type="entry name" value="RING"/>
    <property type="match status" value="1"/>
</dbReference>
<dbReference type="EMBL" id="GGYP01004689">
    <property type="protein sequence ID" value="MDE49460.1"/>
    <property type="molecule type" value="Transcribed_RNA"/>
</dbReference>
<dbReference type="GO" id="GO:0005829">
    <property type="term" value="C:cytosol"/>
    <property type="evidence" value="ECO:0007669"/>
    <property type="project" value="UniProtKB-SubCell"/>
</dbReference>
<dbReference type="InterPro" id="IPR018123">
    <property type="entry name" value="WWE-dom_subgr"/>
</dbReference>
<dbReference type="AlphaFoldDB" id="A0A6G1SHS2"/>
<feature type="compositionally biased region" description="Polar residues" evidence="6">
    <location>
        <begin position="180"/>
        <end position="196"/>
    </location>
</feature>
<dbReference type="Pfam" id="PF02825">
    <property type="entry name" value="WWE"/>
    <property type="match status" value="1"/>
</dbReference>
<dbReference type="Pfam" id="PF13920">
    <property type="entry name" value="zf-C3HC4_3"/>
    <property type="match status" value="1"/>
</dbReference>
<evidence type="ECO:0000259" key="7">
    <source>
        <dbReference type="PROSITE" id="PS50089"/>
    </source>
</evidence>
<dbReference type="InterPro" id="IPR001841">
    <property type="entry name" value="Znf_RING"/>
</dbReference>
<dbReference type="PANTHER" id="PTHR13417:SF2">
    <property type="entry name" value="E3 UBIQUITIN-PROTEIN LIGASE RNF146"/>
    <property type="match status" value="1"/>
</dbReference>
<comment type="domain">
    <text evidence="5">The WWE domain mediates non-covalent poly(ADP-ribose)-binding.</text>
</comment>
<comment type="pathway">
    <text evidence="5">Protein modification; protein ubiquitination.</text>
</comment>